<feature type="domain" description="SAM" evidence="2">
    <location>
        <begin position="232"/>
        <end position="274"/>
    </location>
</feature>
<evidence type="ECO:0000256" key="1">
    <source>
        <dbReference type="SAM" id="MobiDB-lite"/>
    </source>
</evidence>
<dbReference type="AlphaFoldDB" id="A0A8H2XRS5"/>
<feature type="compositionally biased region" description="Low complexity" evidence="1">
    <location>
        <begin position="55"/>
        <end position="70"/>
    </location>
</feature>
<dbReference type="EMBL" id="CAJMXA010000465">
    <property type="protein sequence ID" value="CAE6431849.1"/>
    <property type="molecule type" value="Genomic_DNA"/>
</dbReference>
<dbReference type="Gene3D" id="1.10.150.50">
    <property type="entry name" value="Transcription Factor, Ets-1"/>
    <property type="match status" value="1"/>
</dbReference>
<reference evidence="3" key="1">
    <citation type="submission" date="2021-01" db="EMBL/GenBank/DDBJ databases">
        <authorList>
            <person name="Kaushik A."/>
        </authorList>
    </citation>
    <scope>NUCLEOTIDE SEQUENCE</scope>
    <source>
        <strain evidence="3">AG6-10EEA</strain>
    </source>
</reference>
<gene>
    <name evidence="3" type="ORF">RDB_LOCUS24912</name>
</gene>
<name>A0A8H2XRS5_9AGAM</name>
<dbReference type="SUPFAM" id="SSF47769">
    <property type="entry name" value="SAM/Pointed domain"/>
    <property type="match status" value="1"/>
</dbReference>
<dbReference type="InterPro" id="IPR001660">
    <property type="entry name" value="SAM"/>
</dbReference>
<proteinExistence type="predicted"/>
<accession>A0A8H2XRS5</accession>
<dbReference type="Proteomes" id="UP000663853">
    <property type="component" value="Unassembled WGS sequence"/>
</dbReference>
<feature type="compositionally biased region" description="Basic and acidic residues" evidence="1">
    <location>
        <begin position="272"/>
        <end position="285"/>
    </location>
</feature>
<feature type="region of interest" description="Disordered" evidence="1">
    <location>
        <begin position="51"/>
        <end position="70"/>
    </location>
</feature>
<organism evidence="3 4">
    <name type="scientific">Rhizoctonia solani</name>
    <dbReference type="NCBI Taxonomy" id="456999"/>
    <lineage>
        <taxon>Eukaryota</taxon>
        <taxon>Fungi</taxon>
        <taxon>Dikarya</taxon>
        <taxon>Basidiomycota</taxon>
        <taxon>Agaricomycotina</taxon>
        <taxon>Agaricomycetes</taxon>
        <taxon>Cantharellales</taxon>
        <taxon>Ceratobasidiaceae</taxon>
        <taxon>Rhizoctonia</taxon>
    </lineage>
</organism>
<evidence type="ECO:0000313" key="4">
    <source>
        <dbReference type="Proteomes" id="UP000663853"/>
    </source>
</evidence>
<dbReference type="PROSITE" id="PS50105">
    <property type="entry name" value="SAM_DOMAIN"/>
    <property type="match status" value="1"/>
</dbReference>
<evidence type="ECO:0000313" key="3">
    <source>
        <dbReference type="EMBL" id="CAE6431849.1"/>
    </source>
</evidence>
<evidence type="ECO:0000259" key="2">
    <source>
        <dbReference type="PROSITE" id="PS50105"/>
    </source>
</evidence>
<dbReference type="Pfam" id="PF07647">
    <property type="entry name" value="SAM_2"/>
    <property type="match status" value="1"/>
</dbReference>
<protein>
    <recommendedName>
        <fullName evidence="2">SAM domain-containing protein</fullName>
    </recommendedName>
</protein>
<feature type="region of interest" description="Disordered" evidence="1">
    <location>
        <begin position="269"/>
        <end position="310"/>
    </location>
</feature>
<feature type="compositionally biased region" description="Basic residues" evidence="1">
    <location>
        <begin position="419"/>
        <end position="428"/>
    </location>
</feature>
<dbReference type="InterPro" id="IPR013761">
    <property type="entry name" value="SAM/pointed_sf"/>
</dbReference>
<comment type="caution">
    <text evidence="3">The sequence shown here is derived from an EMBL/GenBank/DDBJ whole genome shotgun (WGS) entry which is preliminary data.</text>
</comment>
<feature type="region of interest" description="Disordered" evidence="1">
    <location>
        <begin position="378"/>
        <end position="428"/>
    </location>
</feature>
<sequence>MLWDLRNARAPEKFFQGHGREDNPSNSGEIVGQLPPLNNWLLLTSWSPRNPDIIPPKSTTTTAPKTPANPNDVFNPAHFTDTADAHHLGSSPPHIPTNRVLQRPLVHTYRAIAVARSFGGTFGERPTIGIIDPADGDGAMAMDMMGEGVGVGVVALEQNNDLAIGAPPGAPGAIGTPQARVAPGTELLEPGSRPLVLVMQNRLYPRPVGPPLPLLLGRSPSSPFDSDIQRAFQENDTTGNVLIKLGGPELKDLGVTAFGKRMRLLKQIGKHKKEEEKAEQRETEKPVVGSRWSGSSRPASAIGGDEDRLKVKPTGVGDTLSGMNLANFCSGLSDISRSFRRATACLPPADSEIRHKAIKMSVACLASKSSRKSDITKANQFFDQSQPTPTTTTKTKTKTDLSKAGSTPISSFPPSPSFKMKKKGAARG</sequence>